<comment type="caution">
    <text evidence="1">The sequence shown here is derived from an EMBL/GenBank/DDBJ whole genome shotgun (WGS) entry which is preliminary data.</text>
</comment>
<keyword evidence="2" id="KW-1185">Reference proteome</keyword>
<organism evidence="1 2">
    <name type="scientific">Endocarpon pusillum</name>
    <dbReference type="NCBI Taxonomy" id="364733"/>
    <lineage>
        <taxon>Eukaryota</taxon>
        <taxon>Fungi</taxon>
        <taxon>Dikarya</taxon>
        <taxon>Ascomycota</taxon>
        <taxon>Pezizomycotina</taxon>
        <taxon>Eurotiomycetes</taxon>
        <taxon>Chaetothyriomycetidae</taxon>
        <taxon>Verrucariales</taxon>
        <taxon>Verrucariaceae</taxon>
        <taxon>Endocarpon</taxon>
    </lineage>
</organism>
<dbReference type="AlphaFoldDB" id="A0A8H7ALD0"/>
<protein>
    <submittedName>
        <fullName evidence="1">Uncharacterized protein</fullName>
    </submittedName>
</protein>
<evidence type="ECO:0000313" key="2">
    <source>
        <dbReference type="Proteomes" id="UP000606974"/>
    </source>
</evidence>
<dbReference type="EMBL" id="JAACFV010000046">
    <property type="protein sequence ID" value="KAF7509077.1"/>
    <property type="molecule type" value="Genomic_DNA"/>
</dbReference>
<gene>
    <name evidence="1" type="ORF">GJ744_008472</name>
</gene>
<name>A0A8H7ALD0_9EURO</name>
<evidence type="ECO:0000313" key="1">
    <source>
        <dbReference type="EMBL" id="KAF7509077.1"/>
    </source>
</evidence>
<accession>A0A8H7ALD0</accession>
<sequence>MTATLHSPHTSTIGDVKALRIPFSIQHWTIIFTDGDTSSLSHTDKNLDNICESCATFADSSPGSSNCFMAQMLPVSGGVKVAYILVERFRNSDMI</sequence>
<reference evidence="1" key="1">
    <citation type="submission" date="2020-02" db="EMBL/GenBank/DDBJ databases">
        <authorList>
            <person name="Palmer J.M."/>
        </authorList>
    </citation>
    <scope>NUCLEOTIDE SEQUENCE</scope>
    <source>
        <strain evidence="1">EPUS1.4</strain>
        <tissue evidence="1">Thallus</tissue>
    </source>
</reference>
<dbReference type="Proteomes" id="UP000606974">
    <property type="component" value="Unassembled WGS sequence"/>
</dbReference>
<proteinExistence type="predicted"/>